<dbReference type="InterPro" id="IPR002083">
    <property type="entry name" value="MATH/TRAF_dom"/>
</dbReference>
<proteinExistence type="inferred from homology"/>
<dbReference type="RefSeq" id="XP_062706236.1">
    <property type="nucleotide sequence ID" value="XM_062850252.1"/>
</dbReference>
<dbReference type="InterPro" id="IPR028889">
    <property type="entry name" value="USP"/>
</dbReference>
<dbReference type="Pfam" id="PF22486">
    <property type="entry name" value="MATH_2"/>
    <property type="match status" value="1"/>
</dbReference>
<keyword evidence="5" id="KW-0645">Protease</keyword>
<comment type="similarity">
    <text evidence="2">Belongs to the peptidase C19 family.</text>
</comment>
<dbReference type="EnsemblMetazoa" id="AALFPA23_004341.R5263">
    <property type="protein sequence ID" value="AALFPA23_004341.P5263"/>
    <property type="gene ID" value="AALFPA23_004341"/>
</dbReference>
<dbReference type="PROSITE" id="PS50144">
    <property type="entry name" value="MATH"/>
    <property type="match status" value="1"/>
</dbReference>
<dbReference type="PANTHER" id="PTHR24006">
    <property type="entry name" value="UBIQUITIN CARBOXYL-TERMINAL HYDROLASE"/>
    <property type="match status" value="1"/>
</dbReference>
<evidence type="ECO:0000256" key="7">
    <source>
        <dbReference type="ARBA" id="ARBA00022801"/>
    </source>
</evidence>
<dbReference type="CDD" id="cd02659">
    <property type="entry name" value="peptidase_C19C"/>
    <property type="match status" value="1"/>
</dbReference>
<evidence type="ECO:0000313" key="15">
    <source>
        <dbReference type="Proteomes" id="UP000069940"/>
    </source>
</evidence>
<evidence type="ECO:0000256" key="11">
    <source>
        <dbReference type="SAM" id="MobiDB-lite"/>
    </source>
</evidence>
<protein>
    <recommendedName>
        <fullName evidence="4">Ubiquitin carboxyl-terminal hydrolase 7</fullName>
        <ecNumber evidence="3">3.4.19.12</ecNumber>
    </recommendedName>
    <alternativeName>
        <fullName evidence="10">Ubiquitin thioesterase 7</fullName>
    </alternativeName>
    <alternativeName>
        <fullName evidence="9">Ubiquitin-specific-processing protease 7</fullName>
    </alternativeName>
</protein>
<dbReference type="SUPFAM" id="SSF54001">
    <property type="entry name" value="Cysteine proteinases"/>
    <property type="match status" value="1"/>
</dbReference>
<evidence type="ECO:0000259" key="13">
    <source>
        <dbReference type="PROSITE" id="PS50235"/>
    </source>
</evidence>
<evidence type="ECO:0000259" key="12">
    <source>
        <dbReference type="PROSITE" id="PS50144"/>
    </source>
</evidence>
<dbReference type="SMART" id="SM00061">
    <property type="entry name" value="MATH"/>
    <property type="match status" value="1"/>
</dbReference>
<keyword evidence="7" id="KW-0378">Hydrolase</keyword>
<comment type="catalytic activity">
    <reaction evidence="1">
        <text>Thiol-dependent hydrolysis of ester, thioester, amide, peptide and isopeptide bonds formed by the C-terminal Gly of ubiquitin (a 76-residue protein attached to proteins as an intracellular targeting signal).</text>
        <dbReference type="EC" id="3.4.19.12"/>
    </reaction>
</comment>
<dbReference type="EnsemblMetazoa" id="AALFPA23_004341.R5262">
    <property type="protein sequence ID" value="AALFPA23_004341.P5262"/>
    <property type="gene ID" value="AALFPA23_004341"/>
</dbReference>
<keyword evidence="6" id="KW-0833">Ubl conjugation pathway</keyword>
<feature type="domain" description="USP" evidence="13">
    <location>
        <begin position="228"/>
        <end position="534"/>
    </location>
</feature>
<dbReference type="Pfam" id="PF00443">
    <property type="entry name" value="UCH"/>
    <property type="match status" value="1"/>
</dbReference>
<accession>A0ABM1XZQ1</accession>
<dbReference type="Gene3D" id="2.60.210.10">
    <property type="entry name" value="Apoptosis, Tumor Necrosis Factor Receptor Associated Protein 2, Chain A"/>
    <property type="match status" value="1"/>
</dbReference>
<dbReference type="InterPro" id="IPR038765">
    <property type="entry name" value="Papain-like_cys_pep_sf"/>
</dbReference>
<evidence type="ECO:0000256" key="3">
    <source>
        <dbReference type="ARBA" id="ARBA00012759"/>
    </source>
</evidence>
<evidence type="ECO:0000313" key="14">
    <source>
        <dbReference type="EnsemblMetazoa" id="AALFPA23_004341.P5263"/>
    </source>
</evidence>
<evidence type="ECO:0000256" key="9">
    <source>
        <dbReference type="ARBA" id="ARBA00031500"/>
    </source>
</evidence>
<dbReference type="Pfam" id="PF12436">
    <property type="entry name" value="USP7_ICP0_bdg"/>
    <property type="match status" value="1"/>
</dbReference>
<dbReference type="Pfam" id="PF14533">
    <property type="entry name" value="USP7_C2"/>
    <property type="match status" value="1"/>
</dbReference>
<keyword evidence="8" id="KW-0788">Thiol protease</keyword>
<dbReference type="GeneID" id="109420687"/>
<dbReference type="Gene3D" id="3.10.20.90">
    <property type="entry name" value="Phosphatidylinositol 3-kinase Catalytic Subunit, Chain A, domain 1"/>
    <property type="match status" value="2"/>
</dbReference>
<dbReference type="EnsemblMetazoa" id="AALFPA23_004341.R5265">
    <property type="protein sequence ID" value="AALFPA23_004341.P5265"/>
    <property type="gene ID" value="AALFPA23_004341"/>
</dbReference>
<reference evidence="14" key="2">
    <citation type="submission" date="2025-05" db="UniProtKB">
        <authorList>
            <consortium name="EnsemblMetazoa"/>
        </authorList>
    </citation>
    <scope>IDENTIFICATION</scope>
    <source>
        <strain evidence="14">Foshan</strain>
    </source>
</reference>
<dbReference type="InterPro" id="IPR018200">
    <property type="entry name" value="USP_CS"/>
</dbReference>
<evidence type="ECO:0000256" key="8">
    <source>
        <dbReference type="ARBA" id="ARBA00022807"/>
    </source>
</evidence>
<organism evidence="14 15">
    <name type="scientific">Aedes albopictus</name>
    <name type="common">Asian tiger mosquito</name>
    <name type="synonym">Stegomyia albopicta</name>
    <dbReference type="NCBI Taxonomy" id="7160"/>
    <lineage>
        <taxon>Eukaryota</taxon>
        <taxon>Metazoa</taxon>
        <taxon>Ecdysozoa</taxon>
        <taxon>Arthropoda</taxon>
        <taxon>Hexapoda</taxon>
        <taxon>Insecta</taxon>
        <taxon>Pterygota</taxon>
        <taxon>Neoptera</taxon>
        <taxon>Endopterygota</taxon>
        <taxon>Diptera</taxon>
        <taxon>Nematocera</taxon>
        <taxon>Culicoidea</taxon>
        <taxon>Culicidae</taxon>
        <taxon>Culicinae</taxon>
        <taxon>Aedini</taxon>
        <taxon>Aedes</taxon>
        <taxon>Stegomyia</taxon>
    </lineage>
</organism>
<dbReference type="InterPro" id="IPR050164">
    <property type="entry name" value="Peptidase_C19"/>
</dbReference>
<feature type="region of interest" description="Disordered" evidence="11">
    <location>
        <begin position="1"/>
        <end position="74"/>
    </location>
</feature>
<dbReference type="Proteomes" id="UP000069940">
    <property type="component" value="Unassembled WGS sequence"/>
</dbReference>
<evidence type="ECO:0000256" key="5">
    <source>
        <dbReference type="ARBA" id="ARBA00022670"/>
    </source>
</evidence>
<evidence type="ECO:0000256" key="4">
    <source>
        <dbReference type="ARBA" id="ARBA00021393"/>
    </source>
</evidence>
<dbReference type="RefSeq" id="XP_062706237.1">
    <property type="nucleotide sequence ID" value="XM_062850253.1"/>
</dbReference>
<dbReference type="InterPro" id="IPR024729">
    <property type="entry name" value="USP7_ICP0-binding_dom"/>
</dbReference>
<dbReference type="PROSITE" id="PS50235">
    <property type="entry name" value="USP_3"/>
    <property type="match status" value="1"/>
</dbReference>
<reference evidence="15" key="1">
    <citation type="journal article" date="2015" name="Proc. Natl. Acad. Sci. U.S.A.">
        <title>Genome sequence of the Asian Tiger mosquito, Aedes albopictus, reveals insights into its biology, genetics, and evolution.</title>
        <authorList>
            <person name="Chen X.G."/>
            <person name="Jiang X."/>
            <person name="Gu J."/>
            <person name="Xu M."/>
            <person name="Wu Y."/>
            <person name="Deng Y."/>
            <person name="Zhang C."/>
            <person name="Bonizzoni M."/>
            <person name="Dermauw W."/>
            <person name="Vontas J."/>
            <person name="Armbruster P."/>
            <person name="Huang X."/>
            <person name="Yang Y."/>
            <person name="Zhang H."/>
            <person name="He W."/>
            <person name="Peng H."/>
            <person name="Liu Y."/>
            <person name="Wu K."/>
            <person name="Chen J."/>
            <person name="Lirakis M."/>
            <person name="Topalis P."/>
            <person name="Van Leeuwen T."/>
            <person name="Hall A.B."/>
            <person name="Jiang X."/>
            <person name="Thorpe C."/>
            <person name="Mueller R.L."/>
            <person name="Sun C."/>
            <person name="Waterhouse R.M."/>
            <person name="Yan G."/>
            <person name="Tu Z.J."/>
            <person name="Fang X."/>
            <person name="James A.A."/>
        </authorList>
    </citation>
    <scope>NUCLEOTIDE SEQUENCE [LARGE SCALE GENOMIC DNA]</scope>
    <source>
        <strain evidence="15">Foshan</strain>
    </source>
</reference>
<feature type="domain" description="MATH" evidence="12">
    <location>
        <begin position="81"/>
        <end position="209"/>
    </location>
</feature>
<dbReference type="Gene3D" id="3.90.70.10">
    <property type="entry name" value="Cysteine proteinases"/>
    <property type="match status" value="1"/>
</dbReference>
<sequence length="1121" mass="129181">MTEPKRCKYTSSAAMDYDKTVEAMDTQDDNEVDPPTVQKNAPVGYNPANGGGGGGGGGGTSGPEQMSMDDQDNLDDEVRPEATFSFKVENLSRFNDSILSPPYYVRNLPWKIMAMKRNSETTTPASKGLGFFLQCNGESDSSNWSCFASAELRLLSVIPGREPFVRKIRHTFSRIENDWGFSFFMNWMDILNPENGYIQNDAITLEVHVTAEPPRGIFWDSKKHTGYVGLKNQGATCYMNSLLQTLYFTNQLRKAVYKMPTEADDDCKSVALALQRVFHDLQTQSKPVGTKKLTKSFGWDALDSFMQHDVQEFLRVLLDKLENKMKGTSLEGTIPKLFEGKMISYIKCQNVDYTSRRTETFYDIQLNIKGKKNINESFKDYIATEILDDDNKYDAGEHGLQKAEKGILFSKFPPVLHLHLMRFQYDPITDSSVKFNDRFEFDEKINLDPFLEKPEDTPATYILHAVLVHSGDNHGGHYVVYINPKNDGKWCKFDDDVVSRCARNEAIEQNYGGHDNDLNIRHSSNAYMLVYVRESVIHEVLEEVKCSDIPEELQERLDEQRRIQQCRRTERTEATSYMNINVLLEDYMEIYQKSDLFDPATATYRSFKVRKATTIAELATLFSKTFKVDPDKMRMWTVSKNDLRIHKFTLIDQNANEPCSKHAYQDPKNSWTIFLEMGSPDSDHLDPIEENDLLIFFKSYDPIEKRLNYCGHGFFKAKQFLSDHNFQEECVRRAHFEPGTEIQLYEVTDINKATKIRDAYVIDAALSRAINGSIIIIEKVNPGVEHLEFPTCEEYLKDLYCRIEVVFVDTLNPNDTGFTLDLSSESNYDQIAKACGRRINVNPYEIQFFKCKNFSDIPGQPLPYTYTGTLKDILSYTKAKTVRKLFYQKLSISINELENKKQFRCLYLMPNLKEEKELILYPNKNGTVQSLLAEAAKVIEFSENSTKILRISELSKNRLAPGPSKDTPLDQLHDYTDNTFVQRSTISNQKMYRIEEVAEDEINLAENEMLVPVLHFTKDIGSIFGIPFFIRTVHQETFAALKERIKKKLNVSDKEWEKYKLAIITEHVDYIDDETIVINLEMFRPDPGDVNSRTYLGLEHINKNTKRSRFNYMEKAIKIYN</sequence>
<dbReference type="InterPro" id="IPR008974">
    <property type="entry name" value="TRAF-like"/>
</dbReference>
<evidence type="ECO:0000256" key="6">
    <source>
        <dbReference type="ARBA" id="ARBA00022786"/>
    </source>
</evidence>
<feature type="compositionally biased region" description="Gly residues" evidence="11">
    <location>
        <begin position="49"/>
        <end position="61"/>
    </location>
</feature>
<dbReference type="CDD" id="cd03772">
    <property type="entry name" value="MATH_HAUSP"/>
    <property type="match status" value="1"/>
</dbReference>
<dbReference type="RefSeq" id="XP_062706238.1">
    <property type="nucleotide sequence ID" value="XM_062850254.1"/>
</dbReference>
<evidence type="ECO:0000256" key="1">
    <source>
        <dbReference type="ARBA" id="ARBA00000707"/>
    </source>
</evidence>
<dbReference type="PANTHER" id="PTHR24006:SF644">
    <property type="entry name" value="UBIQUITIN CARBOXYL-TERMINAL HYDROLASE 7"/>
    <property type="match status" value="1"/>
</dbReference>
<dbReference type="EC" id="3.4.19.12" evidence="3"/>
<evidence type="ECO:0000256" key="10">
    <source>
        <dbReference type="ARBA" id="ARBA00031508"/>
    </source>
</evidence>
<dbReference type="InterPro" id="IPR001394">
    <property type="entry name" value="Peptidase_C19_UCH"/>
</dbReference>
<keyword evidence="15" id="KW-1185">Reference proteome</keyword>
<dbReference type="PROSITE" id="PS00973">
    <property type="entry name" value="USP_2"/>
    <property type="match status" value="1"/>
</dbReference>
<evidence type="ECO:0000256" key="2">
    <source>
        <dbReference type="ARBA" id="ARBA00009085"/>
    </source>
</evidence>
<dbReference type="SUPFAM" id="SSF49599">
    <property type="entry name" value="TRAF domain-like"/>
    <property type="match status" value="1"/>
</dbReference>
<dbReference type="PROSITE" id="PS00972">
    <property type="entry name" value="USP_1"/>
    <property type="match status" value="1"/>
</dbReference>
<name>A0ABM1XZQ1_AEDAL</name>
<dbReference type="InterPro" id="IPR029346">
    <property type="entry name" value="USP_C"/>
</dbReference>